<feature type="region of interest" description="Disordered" evidence="2">
    <location>
        <begin position="153"/>
        <end position="229"/>
    </location>
</feature>
<evidence type="ECO:0000313" key="4">
    <source>
        <dbReference type="Proteomes" id="UP000651452"/>
    </source>
</evidence>
<name>A0A8H7MI25_9PLEO</name>
<feature type="compositionally biased region" description="Polar residues" evidence="2">
    <location>
        <begin position="170"/>
        <end position="185"/>
    </location>
</feature>
<reference evidence="3" key="2">
    <citation type="submission" date="2020-09" db="EMBL/GenBank/DDBJ databases">
        <title>Reference genome assembly for Australian Ascochyta lentis isolate Al4.</title>
        <authorList>
            <person name="Lee R.C."/>
            <person name="Farfan-Caceres L.M."/>
            <person name="Debler J.W."/>
            <person name="Williams A.H."/>
            <person name="Henares B.M."/>
        </authorList>
    </citation>
    <scope>NUCLEOTIDE SEQUENCE</scope>
    <source>
        <strain evidence="3">Al4</strain>
    </source>
</reference>
<feature type="compositionally biased region" description="Basic and acidic residues" evidence="2">
    <location>
        <begin position="186"/>
        <end position="206"/>
    </location>
</feature>
<dbReference type="Proteomes" id="UP000651452">
    <property type="component" value="Unassembled WGS sequence"/>
</dbReference>
<proteinExistence type="predicted"/>
<protein>
    <submittedName>
        <fullName evidence="3">Uncharacterized protein</fullName>
    </submittedName>
</protein>
<dbReference type="AlphaFoldDB" id="A0A8H7MI25"/>
<feature type="compositionally biased region" description="Basic and acidic residues" evidence="2">
    <location>
        <begin position="77"/>
        <end position="94"/>
    </location>
</feature>
<reference evidence="3" key="1">
    <citation type="submission" date="2018-12" db="EMBL/GenBank/DDBJ databases">
        <authorList>
            <person name="Syme R.A."/>
            <person name="Farfan-Caceres L."/>
            <person name="Lichtenzveig J."/>
        </authorList>
    </citation>
    <scope>NUCLEOTIDE SEQUENCE</scope>
    <source>
        <strain evidence="3">Al4</strain>
    </source>
</reference>
<dbReference type="EMBL" id="RZGK01000010">
    <property type="protein sequence ID" value="KAF9695753.1"/>
    <property type="molecule type" value="Genomic_DNA"/>
</dbReference>
<feature type="coiled-coil region" evidence="1">
    <location>
        <begin position="270"/>
        <end position="297"/>
    </location>
</feature>
<comment type="caution">
    <text evidence="3">The sequence shown here is derived from an EMBL/GenBank/DDBJ whole genome shotgun (WGS) entry which is preliminary data.</text>
</comment>
<evidence type="ECO:0000313" key="3">
    <source>
        <dbReference type="EMBL" id="KAF9695753.1"/>
    </source>
</evidence>
<evidence type="ECO:0000256" key="2">
    <source>
        <dbReference type="SAM" id="MobiDB-lite"/>
    </source>
</evidence>
<feature type="compositionally biased region" description="Polar residues" evidence="2">
    <location>
        <begin position="1"/>
        <end position="21"/>
    </location>
</feature>
<feature type="region of interest" description="Disordered" evidence="2">
    <location>
        <begin position="1"/>
        <end position="136"/>
    </location>
</feature>
<feature type="compositionally biased region" description="Polar residues" evidence="2">
    <location>
        <begin position="54"/>
        <end position="70"/>
    </location>
</feature>
<feature type="coiled-coil region" evidence="1">
    <location>
        <begin position="379"/>
        <end position="471"/>
    </location>
</feature>
<accession>A0A8H7MI25</accession>
<feature type="compositionally biased region" description="Basic and acidic residues" evidence="2">
    <location>
        <begin position="216"/>
        <end position="229"/>
    </location>
</feature>
<gene>
    <name evidence="3" type="ORF">EKO04_006006</name>
</gene>
<keyword evidence="1" id="KW-0175">Coiled coil</keyword>
<organism evidence="3 4">
    <name type="scientific">Ascochyta lentis</name>
    <dbReference type="NCBI Taxonomy" id="205686"/>
    <lineage>
        <taxon>Eukaryota</taxon>
        <taxon>Fungi</taxon>
        <taxon>Dikarya</taxon>
        <taxon>Ascomycota</taxon>
        <taxon>Pezizomycotina</taxon>
        <taxon>Dothideomycetes</taxon>
        <taxon>Pleosporomycetidae</taxon>
        <taxon>Pleosporales</taxon>
        <taxon>Pleosporineae</taxon>
        <taxon>Didymellaceae</taxon>
        <taxon>Ascochyta</taxon>
    </lineage>
</organism>
<keyword evidence="4" id="KW-1185">Reference proteome</keyword>
<sequence length="662" mass="75423">MDRLLAQTSSGTKSADQQMNATDDPRTTANDDTDSNIRAPRAAAVPGHDLEMTRSATASALSEVGTQWEGNQDESNTEVREDKSKHPQENKKDEEQADSVQDDSRNVDDSVEEVSEVHTTPKRLPPDTSGPSLTDPTRVNLVVQTEKYQLSPSLELPWNPAGSPLVSRPGSANQSITSGILSHTNSELDLRPRRGEENDGPLHEPEGSLSAFSEAESQHDETGSQTELDRAGLITNNVSKAPDLNESFVHVASKDMDLLKTMEESIEPECGDLQNTNEYLQEKLHQADEQRHSLRAETVVLQRDIDHPCTAWLKACSAASVNADAIAHFQFLATDSQVDIDSRTAAHKELIANELFRQISDWQKQIRTLHAPEDWRRLYEEERQRNKTLQAQYNLLKTEAERMYQPDLERTCRDLKADLVDAQERDSSLSDELRKAQEQEKAWKTEAEQSKQELELRMEQFDEQTRLQNKEMTDVVKEYRSKINDSENWDKDGMATKNKRLEHDQAMLVAELRRVSRTSAIKDDQIEELFKRQQHDQRVIEDMHRACLTGRTADIKPLSTQDAIKELREKQRLRRGDEDAKDALKEKVRQLRMKNLYPPHKDRWYDVVQAEWQTRWGVGGTGQEKARSYLRDGTNSVYSILNPVGTDESGRDVYHGQAFPHL</sequence>
<dbReference type="OrthoDB" id="3797469at2759"/>
<evidence type="ECO:0000256" key="1">
    <source>
        <dbReference type="SAM" id="Coils"/>
    </source>
</evidence>